<dbReference type="Proteomes" id="UP000253303">
    <property type="component" value="Unassembled WGS sequence"/>
</dbReference>
<comment type="caution">
    <text evidence="1">The sequence shown here is derived from an EMBL/GenBank/DDBJ whole genome shotgun (WGS) entry which is preliminary data.</text>
</comment>
<name>A0A366LFX0_9ACTN</name>
<evidence type="ECO:0000313" key="1">
    <source>
        <dbReference type="EMBL" id="RBQ12174.1"/>
    </source>
</evidence>
<accession>A0A366LFX0</accession>
<sequence length="86" mass="8964">MPVGPAHLGDAFAPMLARSIIAATWVQHQVTGTAPPGTVEMYVQIGMETGAGHAAGSVLYVDDVVWRATSGWMRLAAGSFLQLTPA</sequence>
<keyword evidence="2" id="KW-1185">Reference proteome</keyword>
<dbReference type="AlphaFoldDB" id="A0A366LFX0"/>
<dbReference type="EMBL" id="QMEY01000048">
    <property type="protein sequence ID" value="RBQ12174.1"/>
    <property type="molecule type" value="Genomic_DNA"/>
</dbReference>
<gene>
    <name evidence="1" type="ORF">DP939_44320</name>
</gene>
<evidence type="ECO:0000313" key="2">
    <source>
        <dbReference type="Proteomes" id="UP000253303"/>
    </source>
</evidence>
<protein>
    <submittedName>
        <fullName evidence="1">Uncharacterized protein</fullName>
    </submittedName>
</protein>
<reference evidence="1 2" key="1">
    <citation type="submission" date="2018-06" db="EMBL/GenBank/DDBJ databases">
        <title>Sphaerisporangium craniellae sp. nov., isolated from a marine sponge in the South China Sea.</title>
        <authorList>
            <person name="Li L."/>
        </authorList>
    </citation>
    <scope>NUCLEOTIDE SEQUENCE [LARGE SCALE GENOMIC DNA]</scope>
    <source>
        <strain evidence="1 2">LHW63015</strain>
    </source>
</reference>
<organism evidence="1 2">
    <name type="scientific">Spongiactinospora rosea</name>
    <dbReference type="NCBI Taxonomy" id="2248750"/>
    <lineage>
        <taxon>Bacteria</taxon>
        <taxon>Bacillati</taxon>
        <taxon>Actinomycetota</taxon>
        <taxon>Actinomycetes</taxon>
        <taxon>Streptosporangiales</taxon>
        <taxon>Streptosporangiaceae</taxon>
        <taxon>Spongiactinospora</taxon>
    </lineage>
</organism>
<proteinExistence type="predicted"/>